<comment type="subcellular location">
    <subcellularLocation>
        <location evidence="1">Cell membrane</location>
        <topology evidence="1">Multi-pass membrane protein</topology>
    </subcellularLocation>
</comment>
<reference evidence="7 8" key="1">
    <citation type="journal article" date="2015" name="Genome Announc.">
        <title>Genome Assemblies of Three Soil-Associated Devosia species: D. insulae, D. limi, and D. soli.</title>
        <authorList>
            <person name="Hassan Y.I."/>
            <person name="Lepp D."/>
            <person name="Zhou T."/>
        </authorList>
    </citation>
    <scope>NUCLEOTIDE SEQUENCE [LARGE SCALE GENOMIC DNA]</scope>
    <source>
        <strain evidence="7 8">DS-56</strain>
    </source>
</reference>
<gene>
    <name evidence="7" type="ORF">VW23_014820</name>
</gene>
<protein>
    <submittedName>
        <fullName evidence="7">Threonine transporter RhtB</fullName>
    </submittedName>
</protein>
<evidence type="ECO:0000256" key="6">
    <source>
        <dbReference type="SAM" id="Phobius"/>
    </source>
</evidence>
<feature type="transmembrane region" description="Helical" evidence="6">
    <location>
        <begin position="192"/>
        <end position="213"/>
    </location>
</feature>
<keyword evidence="5 6" id="KW-0472">Membrane</keyword>
<proteinExistence type="predicted"/>
<accession>A0A1E5XT36</accession>
<dbReference type="OrthoDB" id="9804822at2"/>
<feature type="transmembrane region" description="Helical" evidence="6">
    <location>
        <begin position="118"/>
        <end position="142"/>
    </location>
</feature>
<evidence type="ECO:0000256" key="1">
    <source>
        <dbReference type="ARBA" id="ARBA00004651"/>
    </source>
</evidence>
<sequence>MPSFVPDLPVLLGFAVATFVLMITPGPDMALQMSRAINYGRAHGLAAMFGAMTGIMVHTTLVAFGISVLILAAPPLFMALKIAGAVYLIWLAWQAIAHGGGLRLTEAAKKVPTLWQSFATGLGINLLNPKVVLFFVTFLPQFVEAHDPAAAGKLLFLGAQFVVLSIPLGFLIVFAAEKLADAFKRSKWVERALNWSFAAIFTAFAATILTAQARH</sequence>
<evidence type="ECO:0000313" key="8">
    <source>
        <dbReference type="Proteomes" id="UP000095463"/>
    </source>
</evidence>
<evidence type="ECO:0000256" key="2">
    <source>
        <dbReference type="ARBA" id="ARBA00022475"/>
    </source>
</evidence>
<evidence type="ECO:0000313" key="7">
    <source>
        <dbReference type="EMBL" id="OEO31749.1"/>
    </source>
</evidence>
<feature type="transmembrane region" description="Helical" evidence="6">
    <location>
        <begin position="6"/>
        <end position="24"/>
    </location>
</feature>
<organism evidence="7 8">
    <name type="scientific">Devosia insulae DS-56</name>
    <dbReference type="NCBI Taxonomy" id="1116389"/>
    <lineage>
        <taxon>Bacteria</taxon>
        <taxon>Pseudomonadati</taxon>
        <taxon>Pseudomonadota</taxon>
        <taxon>Alphaproteobacteria</taxon>
        <taxon>Hyphomicrobiales</taxon>
        <taxon>Devosiaceae</taxon>
        <taxon>Devosia</taxon>
    </lineage>
</organism>
<keyword evidence="3 6" id="KW-0812">Transmembrane</keyword>
<dbReference type="RefSeq" id="WP_055874818.1">
    <property type="nucleotide sequence ID" value="NZ_LAJE02000128.1"/>
</dbReference>
<dbReference type="InterPro" id="IPR001123">
    <property type="entry name" value="LeuE-type"/>
</dbReference>
<feature type="transmembrane region" description="Helical" evidence="6">
    <location>
        <begin position="76"/>
        <end position="97"/>
    </location>
</feature>
<dbReference type="EMBL" id="LAJE02000128">
    <property type="protein sequence ID" value="OEO31749.1"/>
    <property type="molecule type" value="Genomic_DNA"/>
</dbReference>
<dbReference type="PIRSF" id="PIRSF006324">
    <property type="entry name" value="LeuE"/>
    <property type="match status" value="1"/>
</dbReference>
<dbReference type="AlphaFoldDB" id="A0A1E5XT36"/>
<dbReference type="PANTHER" id="PTHR30086:SF20">
    <property type="entry name" value="ARGININE EXPORTER PROTEIN ARGO-RELATED"/>
    <property type="match status" value="1"/>
</dbReference>
<keyword evidence="8" id="KW-1185">Reference proteome</keyword>
<name>A0A1E5XT36_9HYPH</name>
<evidence type="ECO:0000256" key="5">
    <source>
        <dbReference type="ARBA" id="ARBA00023136"/>
    </source>
</evidence>
<dbReference type="GO" id="GO:0015171">
    <property type="term" value="F:amino acid transmembrane transporter activity"/>
    <property type="evidence" value="ECO:0007669"/>
    <property type="project" value="TreeGrafter"/>
</dbReference>
<evidence type="ECO:0000256" key="4">
    <source>
        <dbReference type="ARBA" id="ARBA00022989"/>
    </source>
</evidence>
<keyword evidence="2" id="KW-1003">Cell membrane</keyword>
<dbReference type="Proteomes" id="UP000095463">
    <property type="component" value="Unassembled WGS sequence"/>
</dbReference>
<comment type="caution">
    <text evidence="7">The sequence shown here is derived from an EMBL/GenBank/DDBJ whole genome shotgun (WGS) entry which is preliminary data.</text>
</comment>
<feature type="transmembrane region" description="Helical" evidence="6">
    <location>
        <begin position="45"/>
        <end position="70"/>
    </location>
</feature>
<evidence type="ECO:0000256" key="3">
    <source>
        <dbReference type="ARBA" id="ARBA00022692"/>
    </source>
</evidence>
<dbReference type="Pfam" id="PF01810">
    <property type="entry name" value="LysE"/>
    <property type="match status" value="1"/>
</dbReference>
<feature type="transmembrane region" description="Helical" evidence="6">
    <location>
        <begin position="154"/>
        <end position="180"/>
    </location>
</feature>
<dbReference type="GO" id="GO:0005886">
    <property type="term" value="C:plasma membrane"/>
    <property type="evidence" value="ECO:0007669"/>
    <property type="project" value="UniProtKB-SubCell"/>
</dbReference>
<keyword evidence="4 6" id="KW-1133">Transmembrane helix</keyword>
<dbReference type="PANTHER" id="PTHR30086">
    <property type="entry name" value="ARGININE EXPORTER PROTEIN ARGO"/>
    <property type="match status" value="1"/>
</dbReference>